<dbReference type="Proteomes" id="UP000055611">
    <property type="component" value="Chromosome"/>
</dbReference>
<dbReference type="GO" id="GO:0008233">
    <property type="term" value="F:peptidase activity"/>
    <property type="evidence" value="ECO:0007669"/>
    <property type="project" value="UniProtKB-KW"/>
</dbReference>
<evidence type="ECO:0000256" key="1">
    <source>
        <dbReference type="SAM" id="SignalP"/>
    </source>
</evidence>
<evidence type="ECO:0000313" key="3">
    <source>
        <dbReference type="EMBL" id="TDT89922.1"/>
    </source>
</evidence>
<dbReference type="EMBL" id="SOBK01000003">
    <property type="protein sequence ID" value="TDT89922.1"/>
    <property type="molecule type" value="Genomic_DNA"/>
</dbReference>
<evidence type="ECO:0000313" key="5">
    <source>
        <dbReference type="Proteomes" id="UP000295506"/>
    </source>
</evidence>
<reference evidence="2 4" key="1">
    <citation type="journal article" date="2016" name="Front. Microbiol.">
        <title>Genome Sequence of the Piezophilic, Mesophilic Sulfate-Reducing Bacterium Desulfovibrio indicus J2T.</title>
        <authorList>
            <person name="Cao J."/>
            <person name="Maignien L."/>
            <person name="Shao Z."/>
            <person name="Alain K."/>
            <person name="Jebbar M."/>
        </authorList>
    </citation>
    <scope>NUCLEOTIDE SEQUENCE [LARGE SCALE GENOMIC DNA]</scope>
    <source>
        <strain evidence="2 4">J2</strain>
    </source>
</reference>
<dbReference type="Pfam" id="PF06037">
    <property type="entry name" value="DUF922"/>
    <property type="match status" value="1"/>
</dbReference>
<keyword evidence="3" id="KW-0378">Hydrolase</keyword>
<dbReference type="RefSeq" id="WP_066803380.1">
    <property type="nucleotide sequence ID" value="NZ_CP014206.1"/>
</dbReference>
<protein>
    <submittedName>
        <fullName evidence="3">Secreted Zn-dependent protease</fullName>
    </submittedName>
</protein>
<keyword evidence="4" id="KW-1185">Reference proteome</keyword>
<dbReference type="Proteomes" id="UP000295506">
    <property type="component" value="Unassembled WGS sequence"/>
</dbReference>
<dbReference type="AlphaFoldDB" id="A0A126QNL7"/>
<dbReference type="OrthoDB" id="5465004at2"/>
<dbReference type="GO" id="GO:0006508">
    <property type="term" value="P:proteolysis"/>
    <property type="evidence" value="ECO:0007669"/>
    <property type="project" value="UniProtKB-KW"/>
</dbReference>
<gene>
    <name evidence="2" type="ORF">AWY79_10525</name>
    <name evidence="3" type="ORF">EDC59_103220</name>
</gene>
<proteinExistence type="predicted"/>
<feature type="signal peptide" evidence="1">
    <location>
        <begin position="1"/>
        <end position="21"/>
    </location>
</feature>
<feature type="chain" id="PRO_5044548190" evidence="1">
    <location>
        <begin position="22"/>
        <end position="190"/>
    </location>
</feature>
<evidence type="ECO:0000313" key="2">
    <source>
        <dbReference type="EMBL" id="AMK11521.1"/>
    </source>
</evidence>
<name>A0A126QNL7_9BACT</name>
<organism evidence="3 5">
    <name type="scientific">Pseudodesulfovibrio indicus</name>
    <dbReference type="NCBI Taxonomy" id="1716143"/>
    <lineage>
        <taxon>Bacteria</taxon>
        <taxon>Pseudomonadati</taxon>
        <taxon>Thermodesulfobacteriota</taxon>
        <taxon>Desulfovibrionia</taxon>
        <taxon>Desulfovibrionales</taxon>
        <taxon>Desulfovibrionaceae</taxon>
    </lineage>
</organism>
<reference evidence="3 5" key="2">
    <citation type="submission" date="2019-03" db="EMBL/GenBank/DDBJ databases">
        <title>Genomic Encyclopedia of Type Strains, Phase IV (KMG-IV): sequencing the most valuable type-strain genomes for metagenomic binning, comparative biology and taxonomic classification.</title>
        <authorList>
            <person name="Goeker M."/>
        </authorList>
    </citation>
    <scope>NUCLEOTIDE SEQUENCE [LARGE SCALE GENOMIC DNA]</scope>
    <source>
        <strain evidence="3 5">DSM 101483</strain>
    </source>
</reference>
<evidence type="ECO:0000313" key="4">
    <source>
        <dbReference type="Proteomes" id="UP000055611"/>
    </source>
</evidence>
<keyword evidence="3" id="KW-0645">Protease</keyword>
<accession>A0A126QNL7</accession>
<dbReference type="InterPro" id="IPR010321">
    <property type="entry name" value="DUF922"/>
</dbReference>
<sequence length="190" mass="21955">MTRKLTIALIALLLLTAPALADVVRTVHSEYYTVQGTNKAEIYNDLRHNSPLNKGDDTYQAHTRTSIRTTYKILQRGNQCQIKDVVVHLDLTYLYPKLLHSVDYETRTWWKDFYGQLEEHELIHGEISSKAAHRLDDILENLGPGDCGGYKNIIKVKIKQVMDRMKQDQAAYDKLVEHGLKQDRNMGRYP</sequence>
<dbReference type="KEGG" id="dej:AWY79_10525"/>
<keyword evidence="1" id="KW-0732">Signal</keyword>
<dbReference type="EMBL" id="CP014206">
    <property type="protein sequence ID" value="AMK11521.1"/>
    <property type="molecule type" value="Genomic_DNA"/>
</dbReference>